<protein>
    <recommendedName>
        <fullName evidence="4">IgA FC receptor</fullName>
    </recommendedName>
</protein>
<name>A0A7T8C3A6_9CAUD</name>
<evidence type="ECO:0000313" key="3">
    <source>
        <dbReference type="Proteomes" id="UP000595554"/>
    </source>
</evidence>
<feature type="compositionally biased region" description="Low complexity" evidence="1">
    <location>
        <begin position="183"/>
        <end position="192"/>
    </location>
</feature>
<accession>A0A7T8C3A6</accession>
<feature type="compositionally biased region" description="Pro residues" evidence="1">
    <location>
        <begin position="144"/>
        <end position="168"/>
    </location>
</feature>
<evidence type="ECO:0000256" key="1">
    <source>
        <dbReference type="SAM" id="MobiDB-lite"/>
    </source>
</evidence>
<keyword evidence="3" id="KW-1185">Reference proteome</keyword>
<dbReference type="EMBL" id="MW406974">
    <property type="protein sequence ID" value="QQO38528.1"/>
    <property type="molecule type" value="Genomic_DNA"/>
</dbReference>
<feature type="region of interest" description="Disordered" evidence="1">
    <location>
        <begin position="130"/>
        <end position="210"/>
    </location>
</feature>
<organism evidence="2 3">
    <name type="scientific">Pseudomonas phage TH15</name>
    <dbReference type="NCBI Taxonomy" id="2801839"/>
    <lineage>
        <taxon>Viruses</taxon>
        <taxon>Duplodnaviria</taxon>
        <taxon>Heunggongvirae</taxon>
        <taxon>Uroviricota</taxon>
        <taxon>Caudoviricetes</taxon>
        <taxon>Lindbergviridae</taxon>
        <taxon>Pbunavirus</taxon>
        <taxon>Pbunavirus TH15</taxon>
    </lineage>
</organism>
<evidence type="ECO:0008006" key="4">
    <source>
        <dbReference type="Google" id="ProtNLM"/>
    </source>
</evidence>
<proteinExistence type="predicted"/>
<dbReference type="Proteomes" id="UP000595554">
    <property type="component" value="Segment"/>
</dbReference>
<reference evidence="2 3" key="1">
    <citation type="submission" date="2020-12" db="EMBL/GenBank/DDBJ databases">
        <title>Novel Lytic Phages Protect Cells and Mice against Pseudomonas aeruginosa Infection.</title>
        <authorList>
            <person name="Chen F."/>
            <person name="Wu M."/>
            <person name="Wang Z."/>
        </authorList>
    </citation>
    <scope>NUCLEOTIDE SEQUENCE [LARGE SCALE GENOMIC DNA]</scope>
</reference>
<evidence type="ECO:0000313" key="2">
    <source>
        <dbReference type="EMBL" id="QQO38528.1"/>
    </source>
</evidence>
<sequence>MLYIWEDQDIHHGTETLTFVGEEKSAFWITEFKRGNLFAIIEDDTGHIMVGPLTSEATAEWLTLNGHMPAEIISHGPGNHKNPYVWADSIALKTLPNYPNMRCVTRPFVGVDPVPSLIDLPEPFVGVDHAATSLPDLPDLPEGPMSPPAPPVPKVPQAPKAPPAPPAPQVSRRPEPLGFRSGAIPSSPAPASDNDKPGDPPIEPITIPTF</sequence>